<dbReference type="PANTHER" id="PTHR19920:SF0">
    <property type="entry name" value="CYTOSOLIC IRON-SULFUR PROTEIN ASSEMBLY PROTEIN CIAO1-RELATED"/>
    <property type="match status" value="1"/>
</dbReference>
<feature type="repeat" description="WD" evidence="3">
    <location>
        <begin position="15"/>
        <end position="56"/>
    </location>
</feature>
<accession>A0A1D2VKY2</accession>
<dbReference type="InterPro" id="IPR001680">
    <property type="entry name" value="WD40_rpt"/>
</dbReference>
<dbReference type="AlphaFoldDB" id="A0A1D2VKY2"/>
<dbReference type="CDD" id="cd00200">
    <property type="entry name" value="WD40"/>
    <property type="match status" value="1"/>
</dbReference>
<dbReference type="InParanoid" id="A0A1D2VKY2"/>
<dbReference type="RefSeq" id="XP_020048571.1">
    <property type="nucleotide sequence ID" value="XM_020192782.1"/>
</dbReference>
<dbReference type="PROSITE" id="PS50294">
    <property type="entry name" value="WD_REPEATS_REGION"/>
    <property type="match status" value="3"/>
</dbReference>
<feature type="non-terminal residue" evidence="5">
    <location>
        <position position="293"/>
    </location>
</feature>
<dbReference type="GeneID" id="30966418"/>
<dbReference type="PRINTS" id="PR00320">
    <property type="entry name" value="GPROTEINBRPT"/>
</dbReference>
<dbReference type="InterPro" id="IPR036322">
    <property type="entry name" value="WD40_repeat_dom_sf"/>
</dbReference>
<evidence type="ECO:0000256" key="3">
    <source>
        <dbReference type="PROSITE-ProRule" id="PRU00221"/>
    </source>
</evidence>
<feature type="repeat" description="WD" evidence="3">
    <location>
        <begin position="129"/>
        <end position="170"/>
    </location>
</feature>
<sequence length="293" mass="33900">MTREERKTIKLLHTLRGHKEKVWSVSVHKELPLLASVSSDKTIRIYNLVNYSLVTSLDLTHKRSIRSVAWKPTGVFPSLAAGSFDSTISIWGKDSLSDDPNETLEDNYDYFLMPDNQGGSNDWELMAIIEGHENEIKGVSWSSNGYYLASCSRDKSIWIWECDDNNEEFECISVLQEHTQDVKHVVWHPSEELLASSSYDDTVRLWKSDFDDGDDWRCVCELTGHKGTVWCSDFEKKSLLKKRDNNNDEDDDEDNEDDEDDKDNNNEFTEIRLASCSDDLTIKIWKRIEKIED</sequence>
<dbReference type="EMBL" id="KV454477">
    <property type="protein sequence ID" value="ODV62264.1"/>
    <property type="molecule type" value="Genomic_DNA"/>
</dbReference>
<evidence type="ECO:0000313" key="6">
    <source>
        <dbReference type="Proteomes" id="UP000095038"/>
    </source>
</evidence>
<keyword evidence="1 3" id="KW-0853">WD repeat</keyword>
<dbReference type="Proteomes" id="UP000095038">
    <property type="component" value="Unassembled WGS sequence"/>
</dbReference>
<dbReference type="FunCoup" id="A0A1D2VKY2">
    <property type="interactions" value="70"/>
</dbReference>
<dbReference type="GO" id="GO:0005829">
    <property type="term" value="C:cytosol"/>
    <property type="evidence" value="ECO:0007669"/>
    <property type="project" value="EnsemblFungi"/>
</dbReference>
<dbReference type="STRING" id="1344418.A0A1D2VKY2"/>
<evidence type="ECO:0000256" key="2">
    <source>
        <dbReference type="ARBA" id="ARBA00022737"/>
    </source>
</evidence>
<feature type="repeat" description="WD" evidence="3">
    <location>
        <begin position="175"/>
        <end position="207"/>
    </location>
</feature>
<feature type="repeat" description="WD" evidence="3">
    <location>
        <begin position="58"/>
        <end position="91"/>
    </location>
</feature>
<dbReference type="Pfam" id="PF00400">
    <property type="entry name" value="WD40"/>
    <property type="match status" value="5"/>
</dbReference>
<evidence type="ECO:0000313" key="5">
    <source>
        <dbReference type="EMBL" id="ODV62264.1"/>
    </source>
</evidence>
<reference evidence="6" key="1">
    <citation type="submission" date="2016-05" db="EMBL/GenBank/DDBJ databases">
        <title>Comparative genomics of biotechnologically important yeasts.</title>
        <authorList>
            <consortium name="DOE Joint Genome Institute"/>
            <person name="Riley R."/>
            <person name="Haridas S."/>
            <person name="Wolfe K.H."/>
            <person name="Lopes M.R."/>
            <person name="Hittinger C.T."/>
            <person name="Goker M."/>
            <person name="Salamov A."/>
            <person name="Wisecaver J."/>
            <person name="Long T.M."/>
            <person name="Aerts A.L."/>
            <person name="Barry K."/>
            <person name="Choi C."/>
            <person name="Clum A."/>
            <person name="Coughlan A.Y."/>
            <person name="Deshpande S."/>
            <person name="Douglass A.P."/>
            <person name="Hanson S.J."/>
            <person name="Klenk H.-P."/>
            <person name="Labutti K."/>
            <person name="Lapidus A."/>
            <person name="Lindquist E."/>
            <person name="Lipzen A."/>
            <person name="Meier-Kolthoff J.P."/>
            <person name="Ohm R.A."/>
            <person name="Otillar R.P."/>
            <person name="Pangilinan J."/>
            <person name="Peng Y."/>
            <person name="Rokas A."/>
            <person name="Rosa C.A."/>
            <person name="Scheuner C."/>
            <person name="Sibirny A.A."/>
            <person name="Slot J.C."/>
            <person name="Stielow J.B."/>
            <person name="Sun H."/>
            <person name="Kurtzman C.P."/>
            <person name="Blackwell M."/>
            <person name="Grigoriev I.V."/>
            <person name="Jeffries T.W."/>
        </authorList>
    </citation>
    <scope>NUCLEOTIDE SEQUENCE [LARGE SCALE GENOMIC DNA]</scope>
    <source>
        <strain evidence="6">DSM 1968</strain>
    </source>
</reference>
<proteinExistence type="predicted"/>
<dbReference type="InterPro" id="IPR015943">
    <property type="entry name" value="WD40/YVTN_repeat-like_dom_sf"/>
</dbReference>
<dbReference type="GO" id="GO:0005634">
    <property type="term" value="C:nucleus"/>
    <property type="evidence" value="ECO:0007669"/>
    <property type="project" value="EnsemblFungi"/>
</dbReference>
<keyword evidence="2" id="KW-0677">Repeat</keyword>
<dbReference type="GO" id="GO:0002098">
    <property type="term" value="P:tRNA wobble uridine modification"/>
    <property type="evidence" value="ECO:0007669"/>
    <property type="project" value="EnsemblFungi"/>
</dbReference>
<protein>
    <submittedName>
        <fullName evidence="5">WD40 repeat-like protein</fullName>
    </submittedName>
</protein>
<dbReference type="InterPro" id="IPR020472">
    <property type="entry name" value="WD40_PAC1"/>
</dbReference>
<dbReference type="PANTHER" id="PTHR19920">
    <property type="entry name" value="WD40 PROTEIN CIAO1"/>
    <property type="match status" value="1"/>
</dbReference>
<dbReference type="GO" id="GO:0016226">
    <property type="term" value="P:iron-sulfur cluster assembly"/>
    <property type="evidence" value="ECO:0007669"/>
    <property type="project" value="EnsemblFungi"/>
</dbReference>
<name>A0A1D2VKY2_9ASCO</name>
<dbReference type="SUPFAM" id="SSF50978">
    <property type="entry name" value="WD40 repeat-like"/>
    <property type="match status" value="1"/>
</dbReference>
<feature type="compositionally biased region" description="Acidic residues" evidence="4">
    <location>
        <begin position="247"/>
        <end position="262"/>
    </location>
</feature>
<gene>
    <name evidence="5" type="ORF">ASCRUDRAFT_74686</name>
</gene>
<evidence type="ECO:0000256" key="1">
    <source>
        <dbReference type="ARBA" id="ARBA00022574"/>
    </source>
</evidence>
<dbReference type="PROSITE" id="PS50082">
    <property type="entry name" value="WD_REPEATS_2"/>
    <property type="match status" value="4"/>
</dbReference>
<dbReference type="GO" id="GO:0097361">
    <property type="term" value="C:cytosolic [4Fe-4S] assembly targeting complex"/>
    <property type="evidence" value="ECO:0007669"/>
    <property type="project" value="EnsemblFungi"/>
</dbReference>
<dbReference type="SMART" id="SM00320">
    <property type="entry name" value="WD40"/>
    <property type="match status" value="5"/>
</dbReference>
<keyword evidence="6" id="KW-1185">Reference proteome</keyword>
<organism evidence="5 6">
    <name type="scientific">Ascoidea rubescens DSM 1968</name>
    <dbReference type="NCBI Taxonomy" id="1344418"/>
    <lineage>
        <taxon>Eukaryota</taxon>
        <taxon>Fungi</taxon>
        <taxon>Dikarya</taxon>
        <taxon>Ascomycota</taxon>
        <taxon>Saccharomycotina</taxon>
        <taxon>Saccharomycetes</taxon>
        <taxon>Ascoideaceae</taxon>
        <taxon>Ascoidea</taxon>
    </lineage>
</organism>
<evidence type="ECO:0000256" key="4">
    <source>
        <dbReference type="SAM" id="MobiDB-lite"/>
    </source>
</evidence>
<dbReference type="Gene3D" id="2.130.10.10">
    <property type="entry name" value="YVTN repeat-like/Quinoprotein amine dehydrogenase"/>
    <property type="match status" value="1"/>
</dbReference>
<dbReference type="OrthoDB" id="284782at2759"/>
<feature type="region of interest" description="Disordered" evidence="4">
    <location>
        <begin position="243"/>
        <end position="268"/>
    </location>
</feature>